<dbReference type="GO" id="GO:0012505">
    <property type="term" value="C:endomembrane system"/>
    <property type="evidence" value="ECO:0007669"/>
    <property type="project" value="UniProtKB-SubCell"/>
</dbReference>
<feature type="transmembrane region" description="Helical" evidence="12">
    <location>
        <begin position="92"/>
        <end position="111"/>
    </location>
</feature>
<feature type="binding site" evidence="12">
    <location>
        <position position="65"/>
    </location>
    <ligand>
        <name>Mg(2+)</name>
        <dbReference type="ChEBI" id="CHEBI:18420"/>
        <label>1</label>
    </ligand>
</feature>
<dbReference type="HAMAP" id="MF_02241">
    <property type="entry name" value="PIP_synthase"/>
    <property type="match status" value="1"/>
</dbReference>
<feature type="transmembrane region" description="Helical" evidence="12">
    <location>
        <begin position="167"/>
        <end position="193"/>
    </location>
</feature>
<evidence type="ECO:0000256" key="6">
    <source>
        <dbReference type="ARBA" id="ARBA00022989"/>
    </source>
</evidence>
<keyword evidence="14" id="KW-1185">Reference proteome</keyword>
<feature type="binding site" evidence="12">
    <location>
        <position position="69"/>
    </location>
    <ligand>
        <name>a CDP-1,2-diacyl-sn-glycerol</name>
        <dbReference type="ChEBI" id="CHEBI:58332"/>
    </ligand>
</feature>
<comment type="function">
    <text evidence="12">Catalyzes the conjugation of the 1'-hydroxyl group of D-myo-inositol-3-phosphate (also named L-myo-inositol-1-phosphate) with a lipid tail of cytidine diphosphate diacylglycerol (CDP-DAG), forming phosphatidylinositol phosphate (PIP) and CMP. PIP is a precursor of phosphatidylinositol (PI) which is an essential lipid required for cell wall formation.</text>
</comment>
<dbReference type="AlphaFoldDB" id="A0A087AJ14"/>
<comment type="pathway">
    <text evidence="2 12">Phospholipid metabolism; phosphatidylinositol phosphate biosynthesis.</text>
</comment>
<feature type="transmembrane region" description="Helical" evidence="12">
    <location>
        <begin position="20"/>
        <end position="44"/>
    </location>
</feature>
<protein>
    <recommendedName>
        <fullName evidence="9 12">Phosphatidylinositol phosphate synthase</fullName>
        <shortName evidence="12">PIP synthase</shortName>
        <ecNumber evidence="12">2.7.8.-</ecNumber>
    </recommendedName>
    <alternativeName>
        <fullName evidence="10 12">CDP-diacylglycerol--D-myo-inositol-3-phosphate 3-phosphatidyltransferase</fullName>
    </alternativeName>
</protein>
<dbReference type="Gene3D" id="1.20.120.1760">
    <property type="match status" value="1"/>
</dbReference>
<dbReference type="GO" id="GO:0000287">
    <property type="term" value="F:magnesium ion binding"/>
    <property type="evidence" value="ECO:0007669"/>
    <property type="project" value="UniProtKB-UniRule"/>
</dbReference>
<proteinExistence type="inferred from homology"/>
<comment type="caution">
    <text evidence="13">The sequence shown here is derived from an EMBL/GenBank/DDBJ whole genome shotgun (WGS) entry which is preliminary data.</text>
</comment>
<name>A0A087AJ14_9BIFI</name>
<reference evidence="13 14" key="1">
    <citation type="submission" date="2014-03" db="EMBL/GenBank/DDBJ databases">
        <title>Genomics of Bifidobacteria.</title>
        <authorList>
            <person name="Ventura M."/>
            <person name="Milani C."/>
            <person name="Lugli G.A."/>
        </authorList>
    </citation>
    <scope>NUCLEOTIDE SEQUENCE [LARGE SCALE GENOMIC DNA]</scope>
    <source>
        <strain evidence="13 14">LMG 11596</strain>
    </source>
</reference>
<dbReference type="InterPro" id="IPR043130">
    <property type="entry name" value="CDP-OH_PTrfase_TM_dom"/>
</dbReference>
<dbReference type="OrthoDB" id="116551at2"/>
<keyword evidence="12" id="KW-0443">Lipid metabolism</keyword>
<keyword evidence="12" id="KW-1003">Cell membrane</keyword>
<comment type="similarity">
    <text evidence="3 12">Belongs to the CDP-alcohol phosphatidyltransferase class-I family.</text>
</comment>
<organism evidence="13 14">
    <name type="scientific">Bifidobacterium gallicum DSM 20093 = LMG 11596</name>
    <dbReference type="NCBI Taxonomy" id="561180"/>
    <lineage>
        <taxon>Bacteria</taxon>
        <taxon>Bacillati</taxon>
        <taxon>Actinomycetota</taxon>
        <taxon>Actinomycetes</taxon>
        <taxon>Bifidobacteriales</taxon>
        <taxon>Bifidobacteriaceae</taxon>
        <taxon>Bifidobacterium</taxon>
    </lineage>
</organism>
<keyword evidence="12" id="KW-0460">Magnesium</keyword>
<dbReference type="InterPro" id="IPR000462">
    <property type="entry name" value="CDP-OH_P_trans"/>
</dbReference>
<comment type="cofactor">
    <cofactor evidence="12">
        <name>Mg(2+)</name>
        <dbReference type="ChEBI" id="CHEBI:18420"/>
    </cofactor>
    <text evidence="12">Contains a di-nuclear catalytic Mg(2+) center.</text>
</comment>
<comment type="catalytic activity">
    <reaction evidence="8 12">
        <text>1,2-di-(9Z-octadecenoyl)-sn-glycero-3-cytidine-5'-diphosphate + 1D-myo-inositol 3-phosphate = 1,2-di-(9Z-octadecenoyl)-sn-glycero-3-phospho-(1D-myo-inositol-3-phosphate) + CMP + H(+)</text>
        <dbReference type="Rhea" id="RHEA:61216"/>
        <dbReference type="ChEBI" id="CHEBI:15378"/>
        <dbReference type="ChEBI" id="CHEBI:58401"/>
        <dbReference type="ChEBI" id="CHEBI:60377"/>
        <dbReference type="ChEBI" id="CHEBI:85356"/>
        <dbReference type="ChEBI" id="CHEBI:144472"/>
    </reaction>
</comment>
<evidence type="ECO:0000256" key="9">
    <source>
        <dbReference type="ARBA" id="ARBA00024082"/>
    </source>
</evidence>
<dbReference type="UniPathway" id="UPA00220"/>
<keyword evidence="12" id="KW-0479">Metal-binding</keyword>
<evidence type="ECO:0000256" key="5">
    <source>
        <dbReference type="ARBA" id="ARBA00022692"/>
    </source>
</evidence>
<dbReference type="Proteomes" id="UP000029074">
    <property type="component" value="Unassembled WGS sequence"/>
</dbReference>
<dbReference type="EMBL" id="JGYW01000005">
    <property type="protein sequence ID" value="KFI58764.1"/>
    <property type="molecule type" value="Genomic_DNA"/>
</dbReference>
<dbReference type="InterPro" id="IPR044268">
    <property type="entry name" value="PIP_synthase_PgsA1"/>
</dbReference>
<keyword evidence="12" id="KW-0444">Lipid biosynthesis</keyword>
<comment type="catalytic activity">
    <reaction evidence="11 12">
        <text>a CDP-1,2-diacyl-sn-glycerol + 1D-myo-inositol 3-phosphate = a 1,2-diacyl-sn-glycero-3-phospho-(1D-myo-inositol-3-phosphate) + CMP + H(+)</text>
        <dbReference type="Rhea" id="RHEA:60504"/>
        <dbReference type="ChEBI" id="CHEBI:15378"/>
        <dbReference type="ChEBI" id="CHEBI:58088"/>
        <dbReference type="ChEBI" id="CHEBI:58332"/>
        <dbReference type="ChEBI" id="CHEBI:58401"/>
        <dbReference type="ChEBI" id="CHEBI:60377"/>
    </reaction>
</comment>
<evidence type="ECO:0000313" key="14">
    <source>
        <dbReference type="Proteomes" id="UP000029074"/>
    </source>
</evidence>
<keyword evidence="12" id="KW-0594">Phospholipid biosynthesis</keyword>
<feature type="binding site" evidence="12">
    <location>
        <position position="86"/>
    </location>
    <ligand>
        <name>Mg(2+)</name>
        <dbReference type="ChEBI" id="CHEBI:18420"/>
        <label>1</label>
    </ligand>
</feature>
<sequence>MLEKLRPGFKRFIEPIARGLVRLGVTANAVTVVGAVGTTIVGIWAGLTGWLFEGAVVLTLLVIFDSLDGSVAALTTGGTKFGSFLDSTLDRVADWGVMMGVLIYFYMQQVAWSQVTNMTRNDLISIVGMCCTLYAMMTSFVTPYVRAKAESLGVDAKGGIATRSDRLTIILIGMALTGLFHANLILVVTMALLDLLGTITVVQRIMEVDHGIDEEPRQHGQMDAYGYVHEHEETMEAHADER</sequence>
<keyword evidence="5 12" id="KW-0812">Transmembrane</keyword>
<dbReference type="EC" id="2.7.8.-" evidence="12"/>
<keyword evidence="12 13" id="KW-0808">Transferase</keyword>
<evidence type="ECO:0000256" key="2">
    <source>
        <dbReference type="ARBA" id="ARBA00004805"/>
    </source>
</evidence>
<feature type="binding site" evidence="12">
    <location>
        <position position="68"/>
    </location>
    <ligand>
        <name>Mg(2+)</name>
        <dbReference type="ChEBI" id="CHEBI:18420"/>
        <label>1</label>
    </ligand>
</feature>
<feature type="binding site" evidence="12">
    <location>
        <begin position="28"/>
        <end position="31"/>
    </location>
    <ligand>
        <name>a CDP-1,2-diacyl-sn-glycerol</name>
        <dbReference type="ChEBI" id="CHEBI:58332"/>
    </ligand>
</feature>
<evidence type="ECO:0000256" key="4">
    <source>
        <dbReference type="ARBA" id="ARBA00011738"/>
    </source>
</evidence>
<dbReference type="Pfam" id="PF01066">
    <property type="entry name" value="CDP-OH_P_transf"/>
    <property type="match status" value="1"/>
</dbReference>
<evidence type="ECO:0000256" key="7">
    <source>
        <dbReference type="ARBA" id="ARBA00023136"/>
    </source>
</evidence>
<feature type="binding site" evidence="12">
    <location>
        <position position="86"/>
    </location>
    <ligand>
        <name>Mg(2+)</name>
        <dbReference type="ChEBI" id="CHEBI:18420"/>
        <label>2</label>
    </ligand>
</feature>
<evidence type="ECO:0000256" key="1">
    <source>
        <dbReference type="ARBA" id="ARBA00004127"/>
    </source>
</evidence>
<evidence type="ECO:0000256" key="8">
    <source>
        <dbReference type="ARBA" id="ARBA00023935"/>
    </source>
</evidence>
<feature type="binding site" evidence="12">
    <location>
        <position position="65"/>
    </location>
    <ligand>
        <name>Mg(2+)</name>
        <dbReference type="ChEBI" id="CHEBI:18420"/>
        <label>2</label>
    </ligand>
</feature>
<comment type="subunit">
    <text evidence="4 12">Homodimer.</text>
</comment>
<accession>A0A087AJ14</accession>
<comment type="subcellular location">
    <subcellularLocation>
        <location evidence="12">Cell membrane</location>
        <topology evidence="12">Multi-pass membrane protein</topology>
    </subcellularLocation>
    <subcellularLocation>
        <location evidence="1">Endomembrane system</location>
        <topology evidence="1">Multi-pass membrane protein</topology>
    </subcellularLocation>
</comment>
<evidence type="ECO:0000313" key="13">
    <source>
        <dbReference type="EMBL" id="KFI58764.1"/>
    </source>
</evidence>
<feature type="transmembrane region" description="Helical" evidence="12">
    <location>
        <begin position="123"/>
        <end position="146"/>
    </location>
</feature>
<feature type="transmembrane region" description="Helical" evidence="12">
    <location>
        <begin position="50"/>
        <end position="71"/>
    </location>
</feature>
<dbReference type="GO" id="GO:0016780">
    <property type="term" value="F:phosphotransferase activity, for other substituted phosphate groups"/>
    <property type="evidence" value="ECO:0007669"/>
    <property type="project" value="UniProtKB-UniRule"/>
</dbReference>
<evidence type="ECO:0000256" key="12">
    <source>
        <dbReference type="HAMAP-Rule" id="MF_02241"/>
    </source>
</evidence>
<gene>
    <name evidence="13" type="ORF">BGLCM_1058</name>
</gene>
<evidence type="ECO:0000256" key="11">
    <source>
        <dbReference type="ARBA" id="ARBA00048865"/>
    </source>
</evidence>
<feature type="binding site" evidence="12">
    <location>
        <position position="79"/>
    </location>
    <ligand>
        <name>a CDP-1,2-diacyl-sn-glycerol</name>
        <dbReference type="ChEBI" id="CHEBI:58332"/>
    </ligand>
</feature>
<feature type="active site" description="Proton acceptor" evidence="12">
    <location>
        <position position="90"/>
    </location>
</feature>
<dbReference type="RefSeq" id="WP_069187325.1">
    <property type="nucleotide sequence ID" value="NZ_ABXB03000002.1"/>
</dbReference>
<evidence type="ECO:0000256" key="3">
    <source>
        <dbReference type="ARBA" id="ARBA00010441"/>
    </source>
</evidence>
<keyword evidence="7 12" id="KW-0472">Membrane</keyword>
<keyword evidence="12" id="KW-1208">Phospholipid metabolism</keyword>
<keyword evidence="6 12" id="KW-1133">Transmembrane helix</keyword>
<comment type="caution">
    <text evidence="12">Lacks conserved residue(s) required for the propagation of feature annotation.</text>
</comment>
<dbReference type="GO" id="GO:0008654">
    <property type="term" value="P:phospholipid biosynthetic process"/>
    <property type="evidence" value="ECO:0007669"/>
    <property type="project" value="UniProtKB-UniRule"/>
</dbReference>
<evidence type="ECO:0000256" key="10">
    <source>
        <dbReference type="ARBA" id="ARBA00033137"/>
    </source>
</evidence>
<feature type="binding site" evidence="12">
    <location>
        <position position="90"/>
    </location>
    <ligand>
        <name>Mg(2+)</name>
        <dbReference type="ChEBI" id="CHEBI:18420"/>
        <label>2</label>
    </ligand>
</feature>
<dbReference type="GO" id="GO:0005886">
    <property type="term" value="C:plasma membrane"/>
    <property type="evidence" value="ECO:0007669"/>
    <property type="project" value="UniProtKB-SubCell"/>
</dbReference>